<dbReference type="PROSITE" id="PS00653">
    <property type="entry name" value="GLYCOSYL_HYDROL_F1_2"/>
    <property type="match status" value="1"/>
</dbReference>
<evidence type="ECO:0000256" key="1">
    <source>
        <dbReference type="ARBA" id="ARBA00010838"/>
    </source>
</evidence>
<dbReference type="Pfam" id="PF00232">
    <property type="entry name" value="Glyco_hydro_1"/>
    <property type="match status" value="2"/>
</dbReference>
<dbReference type="InterPro" id="IPR001360">
    <property type="entry name" value="Glyco_hydro_1"/>
</dbReference>
<dbReference type="PANTHER" id="PTHR10353:SF209">
    <property type="entry name" value="GALACTOLIPID GALACTOSYLTRANSFERASE SFR2, CHLOROPLASTIC"/>
    <property type="match status" value="1"/>
</dbReference>
<proteinExistence type="inferred from homology"/>
<dbReference type="InterPro" id="IPR017853">
    <property type="entry name" value="GH"/>
</dbReference>
<dbReference type="AlphaFoldDB" id="A0A1G1XLD3"/>
<dbReference type="STRING" id="1797529.A2570_01090"/>
<dbReference type="EMBL" id="MHHY01000006">
    <property type="protein sequence ID" value="OGY40781.1"/>
    <property type="molecule type" value="Genomic_DNA"/>
</dbReference>
<evidence type="ECO:0000256" key="2">
    <source>
        <dbReference type="ARBA" id="ARBA00022801"/>
    </source>
</evidence>
<dbReference type="GO" id="GO:0008422">
    <property type="term" value="F:beta-glucosidase activity"/>
    <property type="evidence" value="ECO:0007669"/>
    <property type="project" value="TreeGrafter"/>
</dbReference>
<evidence type="ECO:0008006" key="7">
    <source>
        <dbReference type="Google" id="ProtNLM"/>
    </source>
</evidence>
<comment type="caution">
    <text evidence="5">The sequence shown here is derived from an EMBL/GenBank/DDBJ whole genome shotgun (WGS) entry which is preliminary data.</text>
</comment>
<accession>A0A1G1XLD3</accession>
<dbReference type="Gene3D" id="3.20.20.80">
    <property type="entry name" value="Glycosidases"/>
    <property type="match status" value="1"/>
</dbReference>
<reference evidence="5 6" key="1">
    <citation type="journal article" date="2016" name="Nat. Commun.">
        <title>Thousands of microbial genomes shed light on interconnected biogeochemical processes in an aquifer system.</title>
        <authorList>
            <person name="Anantharaman K."/>
            <person name="Brown C.T."/>
            <person name="Hug L.A."/>
            <person name="Sharon I."/>
            <person name="Castelle C.J."/>
            <person name="Probst A.J."/>
            <person name="Thomas B.C."/>
            <person name="Singh A."/>
            <person name="Wilkins M.J."/>
            <person name="Karaoz U."/>
            <person name="Brodie E.L."/>
            <person name="Williams K.H."/>
            <person name="Hubbard S.S."/>
            <person name="Banfield J.F."/>
        </authorList>
    </citation>
    <scope>NUCLEOTIDE SEQUENCE [LARGE SCALE GENOMIC DNA]</scope>
</reference>
<comment type="similarity">
    <text evidence="1 4">Belongs to the glycosyl hydrolase 1 family.</text>
</comment>
<gene>
    <name evidence="5" type="ORF">A2570_01090</name>
</gene>
<evidence type="ECO:0000313" key="6">
    <source>
        <dbReference type="Proteomes" id="UP000178570"/>
    </source>
</evidence>
<evidence type="ECO:0000256" key="4">
    <source>
        <dbReference type="RuleBase" id="RU003690"/>
    </source>
</evidence>
<protein>
    <recommendedName>
        <fullName evidence="7">Beta-glucosidase</fullName>
    </recommendedName>
</protein>
<name>A0A1G1XLD3_9BACT</name>
<evidence type="ECO:0000256" key="3">
    <source>
        <dbReference type="ARBA" id="ARBA00023295"/>
    </source>
</evidence>
<evidence type="ECO:0000313" key="5">
    <source>
        <dbReference type="EMBL" id="OGY40781.1"/>
    </source>
</evidence>
<organism evidence="5 6">
    <name type="scientific">Candidatus Brennerbacteria bacterium RIFOXYD1_FULL_41_16</name>
    <dbReference type="NCBI Taxonomy" id="1797529"/>
    <lineage>
        <taxon>Bacteria</taxon>
        <taxon>Candidatus Brenneribacteriota</taxon>
    </lineage>
</organism>
<dbReference type="Proteomes" id="UP000178570">
    <property type="component" value="Unassembled WGS sequence"/>
</dbReference>
<dbReference type="GO" id="GO:0005975">
    <property type="term" value="P:carbohydrate metabolic process"/>
    <property type="evidence" value="ECO:0007669"/>
    <property type="project" value="InterPro"/>
</dbReference>
<dbReference type="PANTHER" id="PTHR10353">
    <property type="entry name" value="GLYCOSYL HYDROLASE"/>
    <property type="match status" value="1"/>
</dbReference>
<dbReference type="SUPFAM" id="SSF51445">
    <property type="entry name" value="(Trans)glycosidases"/>
    <property type="match status" value="1"/>
</dbReference>
<sequence length="392" mass="46832">MIKFPKSFLWGSATSSYQTEGGNKHSDWWYWEIRNKRERSGPACDFWNRYPEYFEYLKQGGMNCFRLSVEWARIQPQKNRWDAKAFERYREIIRDLRKEGIEPVVTLWHFTLPQWLAKTGGWLNPQALAYFEKYVKKAQKELGHEIRYWITLNEPGVYIFKSYLEADWPPQKGIALFDAIKVREVLVRAHQIAFSILKTKINFVSSAFNLSSDEIKNTWNPVNHLVKYFLENFSDWGFLKRLKNELDFIGINYYFHNIINLPYQVAGDNKKSKDRSDLGWEIYPKGIYLVSKKAFSIAKKPIMITENGIADDTDKKRENFLKEHIRWLHRAFEQGTPIIGYLHWSLVDNFEWALGKKPRFGLLAMDYKKMKFLPRNSFWFYKKLIETYTEKV</sequence>
<keyword evidence="2" id="KW-0378">Hydrolase</keyword>
<dbReference type="InterPro" id="IPR033132">
    <property type="entry name" value="GH_1_N_CS"/>
</dbReference>
<keyword evidence="3" id="KW-0326">Glycosidase</keyword>
<dbReference type="PRINTS" id="PR00131">
    <property type="entry name" value="GLHYDRLASE1"/>
</dbReference>